<keyword evidence="5" id="KW-1185">Reference proteome</keyword>
<dbReference type="PANTHER" id="PTHR12296:SF31">
    <property type="entry name" value="DENN (AEX-3) DOMAIN PROTEIN (AFU_ORTHOLOGUE AFUA_6G11200)"/>
    <property type="match status" value="1"/>
</dbReference>
<feature type="compositionally biased region" description="Polar residues" evidence="2">
    <location>
        <begin position="816"/>
        <end position="840"/>
    </location>
</feature>
<dbReference type="SMART" id="SM00799">
    <property type="entry name" value="DENN"/>
    <property type="match status" value="1"/>
</dbReference>
<dbReference type="Gene3D" id="3.30.450.200">
    <property type="match status" value="1"/>
</dbReference>
<reference evidence="4 5" key="1">
    <citation type="submission" date="2019-03" db="EMBL/GenBank/DDBJ databases">
        <title>Draft genome sequence of Xylaria hypoxylon DSM 108379, a ubiquitous saprotrophic-parasitic fungi on hardwood.</title>
        <authorList>
            <person name="Buettner E."/>
            <person name="Leonhardt S."/>
            <person name="Gebauer A.M."/>
            <person name="Liers C."/>
            <person name="Hofrichter M."/>
            <person name="Kellner H."/>
        </authorList>
    </citation>
    <scope>NUCLEOTIDE SEQUENCE [LARGE SCALE GENOMIC DNA]</scope>
    <source>
        <strain evidence="4 5">DSM 108379</strain>
    </source>
</reference>
<dbReference type="Proteomes" id="UP000297716">
    <property type="component" value="Unassembled WGS sequence"/>
</dbReference>
<feature type="compositionally biased region" description="Acidic residues" evidence="2">
    <location>
        <begin position="689"/>
        <end position="700"/>
    </location>
</feature>
<gene>
    <name evidence="4" type="ORF">E0Z10_g4547</name>
</gene>
<proteinExistence type="predicted"/>
<comment type="caution">
    <text evidence="4">The sequence shown here is derived from an EMBL/GenBank/DDBJ whole genome shotgun (WGS) entry which is preliminary data.</text>
</comment>
<dbReference type="InterPro" id="IPR043153">
    <property type="entry name" value="DENN_C"/>
</dbReference>
<dbReference type="InterPro" id="IPR005113">
    <property type="entry name" value="uDENN_dom"/>
</dbReference>
<accession>A0A4Z0Z0E0</accession>
<dbReference type="InterPro" id="IPR001194">
    <property type="entry name" value="cDENN_dom"/>
</dbReference>
<feature type="compositionally biased region" description="Polar residues" evidence="2">
    <location>
        <begin position="702"/>
        <end position="711"/>
    </location>
</feature>
<dbReference type="Pfam" id="PF03456">
    <property type="entry name" value="uDENN"/>
    <property type="match status" value="1"/>
</dbReference>
<dbReference type="GO" id="GO:0032483">
    <property type="term" value="P:regulation of Rab protein signal transduction"/>
    <property type="evidence" value="ECO:0007669"/>
    <property type="project" value="TreeGrafter"/>
</dbReference>
<protein>
    <recommendedName>
        <fullName evidence="3">UDENN domain-containing protein</fullName>
    </recommendedName>
</protein>
<dbReference type="Gene3D" id="3.40.50.11500">
    <property type="match status" value="1"/>
</dbReference>
<evidence type="ECO:0000313" key="5">
    <source>
        <dbReference type="Proteomes" id="UP000297716"/>
    </source>
</evidence>
<evidence type="ECO:0000256" key="2">
    <source>
        <dbReference type="SAM" id="MobiDB-lite"/>
    </source>
</evidence>
<name>A0A4Z0Z0E0_9PEZI</name>
<dbReference type="OrthoDB" id="6019893at2759"/>
<dbReference type="GO" id="GO:0031410">
    <property type="term" value="C:cytoplasmic vesicle"/>
    <property type="evidence" value="ECO:0007669"/>
    <property type="project" value="TreeGrafter"/>
</dbReference>
<dbReference type="PROSITE" id="PS50211">
    <property type="entry name" value="DENN"/>
    <property type="match status" value="1"/>
</dbReference>
<feature type="compositionally biased region" description="Polar residues" evidence="2">
    <location>
        <begin position="37"/>
        <end position="47"/>
    </location>
</feature>
<dbReference type="AlphaFoldDB" id="A0A4Z0Z0E0"/>
<feature type="region of interest" description="Disordered" evidence="2">
    <location>
        <begin position="757"/>
        <end position="840"/>
    </location>
</feature>
<dbReference type="EMBL" id="SKBN01000072">
    <property type="protein sequence ID" value="TGJ84233.1"/>
    <property type="molecule type" value="Genomic_DNA"/>
</dbReference>
<dbReference type="STRING" id="37992.A0A4Z0Z0E0"/>
<dbReference type="SMART" id="SM00800">
    <property type="entry name" value="uDENN"/>
    <property type="match status" value="1"/>
</dbReference>
<feature type="coiled-coil region" evidence="1">
    <location>
        <begin position="529"/>
        <end position="640"/>
    </location>
</feature>
<keyword evidence="1" id="KW-0175">Coiled coil</keyword>
<organism evidence="4 5">
    <name type="scientific">Xylaria hypoxylon</name>
    <dbReference type="NCBI Taxonomy" id="37992"/>
    <lineage>
        <taxon>Eukaryota</taxon>
        <taxon>Fungi</taxon>
        <taxon>Dikarya</taxon>
        <taxon>Ascomycota</taxon>
        <taxon>Pezizomycotina</taxon>
        <taxon>Sordariomycetes</taxon>
        <taxon>Xylariomycetidae</taxon>
        <taxon>Xylariales</taxon>
        <taxon>Xylariaceae</taxon>
        <taxon>Xylaria</taxon>
    </lineage>
</organism>
<dbReference type="InterPro" id="IPR037516">
    <property type="entry name" value="Tripartite_DENN"/>
</dbReference>
<feature type="region of interest" description="Disordered" evidence="2">
    <location>
        <begin position="1"/>
        <end position="62"/>
    </location>
</feature>
<dbReference type="InterPro" id="IPR051696">
    <property type="entry name" value="DENN_Domain_GEFs"/>
</dbReference>
<feature type="compositionally biased region" description="Basic and acidic residues" evidence="2">
    <location>
        <begin position="15"/>
        <end position="29"/>
    </location>
</feature>
<evidence type="ECO:0000256" key="1">
    <source>
        <dbReference type="SAM" id="Coils"/>
    </source>
</evidence>
<evidence type="ECO:0000313" key="4">
    <source>
        <dbReference type="EMBL" id="TGJ84233.1"/>
    </source>
</evidence>
<feature type="region of interest" description="Disordered" evidence="2">
    <location>
        <begin position="689"/>
        <end position="721"/>
    </location>
</feature>
<dbReference type="Pfam" id="PF02141">
    <property type="entry name" value="DENN"/>
    <property type="match status" value="1"/>
</dbReference>
<feature type="domain" description="UDENN" evidence="3">
    <location>
        <begin position="87"/>
        <end position="532"/>
    </location>
</feature>
<feature type="compositionally biased region" description="Polar residues" evidence="2">
    <location>
        <begin position="1"/>
        <end position="13"/>
    </location>
</feature>
<dbReference type="PANTHER" id="PTHR12296">
    <property type="entry name" value="DENN DOMAIN-CONTAINING PROTEIN 4"/>
    <property type="match status" value="1"/>
</dbReference>
<evidence type="ECO:0000259" key="3">
    <source>
        <dbReference type="PROSITE" id="PS50211"/>
    </source>
</evidence>
<sequence>MAPSLNTHSSFTRPGTRDREGRPSTRDQGDTNLIIPSRTSSLHSRITQPIPGTLNGKPQQRTPKTLTHAYMVCGVGREPSQWVKAPAPAQGKIGHMKGAVGQFWLPEILGSSPRLEQDNDIARALHAAMRACFPHDVEICTGRSQPHCVHHAFVLQQDSSHTLYGICLRVWSRADEKRAETIRDLRKRTETDFYDNPDETYWIPYCLSFLSRYPIYNLLGDYLRGMWIHWNKATNLFHAEEVSRILSFPAPRLNDLVRIDMKDYALCYQFPSSPTGFQNFAMWPLWSCLSIPNIVGVVEAAMSPTRRIIFVSHYPAMLTVAAETVRFCVRVYEWSGLYVPVVHARHARDLAQEPGPYILGITAECRTLFTAPTDALVIDLDRNFVLTSSPPTVLSLGQRNKFVSRLTQALNGDVAPSGVPHHLRSAYGGGKLIPAGQIIVMRGEVESIQEPEWWNQDAIMAVMDHVCEKMGRNTGLKAVFGGSMKKPLMTKVSMRHLNEIVRERNQYSRDAMEAWQDFINLKGRMDTELAKVTKRNNYLVEELENWKQQFLKFEAFAEQLTKETQDLKTKIETHKRENRRLVSLVDQQKDDNARLTVRLSGTEKQRDDALEALVLQQEIAEELERERKRNKKELAALQQTNTTMVRQRDEARRVVLHLRSLIGGQSHHMEHLVRSLTTPDDLISELGEGFEEEEGDEEVDSNSHLATPSRSQAKRVSAASFKDVADRHLKDKTDAIAHIIRNISEQCQAAVEGLQLAHDAETERPRTSRRTSNISTTHSEDGHDNSASNSEGGDDSRLHPSGRFSSIPPTPDLIPNRSSTSLSYASTMTTPERSSQQWNVSTEIPTKIVEDDEDDMADRSEGEAIPQESSVMSKHSLLHRASGARISAFGGTRDEHPHILVFSVYIGYIRGGSGQVSPTAGEAETSALLRTDQIREAFRVYRNRCLVSGRNKAALLPDWKDVDAYMYELRLSSEFRRYGRDTKRDGTSGIGRVVSETKAAATNPESVYEYLAKLCCGRPYVLMPHIAMFLLRVDKFLQSPEGRKFDARGDGGRGNAVGVGGRESQFDRLLLRMLSVLTMSAVGDQNQQRLVVVGGQGVVDHHDLATLLGFNTRVYDAQYVYNGVQVNETKDPNSNLSLQINNVDL</sequence>